<evidence type="ECO:0000313" key="1">
    <source>
        <dbReference type="EMBL" id="TVU15035.1"/>
    </source>
</evidence>
<accession>A0A5J9TUR5</accession>
<gene>
    <name evidence="1" type="ORF">EJB05_38535</name>
</gene>
<dbReference type="Gramene" id="TVU15035">
    <property type="protein sequence ID" value="TVU15035"/>
    <property type="gene ID" value="EJB05_38535"/>
</dbReference>
<dbReference type="Proteomes" id="UP000324897">
    <property type="component" value="Unassembled WGS sequence"/>
</dbReference>
<proteinExistence type="predicted"/>
<protein>
    <submittedName>
        <fullName evidence="1">Uncharacterized protein</fullName>
    </submittedName>
</protein>
<sequence>MVCGPFGEARKSLLSKKTSVHLDSVEEEDPVMTESGGLYRPGILRKVSAIAKHKAVVLEDDVTHAADYKTLSFGM</sequence>
<organism evidence="1 2">
    <name type="scientific">Eragrostis curvula</name>
    <name type="common">weeping love grass</name>
    <dbReference type="NCBI Taxonomy" id="38414"/>
    <lineage>
        <taxon>Eukaryota</taxon>
        <taxon>Viridiplantae</taxon>
        <taxon>Streptophyta</taxon>
        <taxon>Embryophyta</taxon>
        <taxon>Tracheophyta</taxon>
        <taxon>Spermatophyta</taxon>
        <taxon>Magnoliopsida</taxon>
        <taxon>Liliopsida</taxon>
        <taxon>Poales</taxon>
        <taxon>Poaceae</taxon>
        <taxon>PACMAD clade</taxon>
        <taxon>Chloridoideae</taxon>
        <taxon>Eragrostideae</taxon>
        <taxon>Eragrostidinae</taxon>
        <taxon>Eragrostis</taxon>
    </lineage>
</organism>
<evidence type="ECO:0000313" key="2">
    <source>
        <dbReference type="Proteomes" id="UP000324897"/>
    </source>
</evidence>
<name>A0A5J9TUR5_9POAL</name>
<dbReference type="EMBL" id="RWGY01000031">
    <property type="protein sequence ID" value="TVU15035.1"/>
    <property type="molecule type" value="Genomic_DNA"/>
</dbReference>
<feature type="non-terminal residue" evidence="1">
    <location>
        <position position="1"/>
    </location>
</feature>
<dbReference type="AlphaFoldDB" id="A0A5J9TUR5"/>
<keyword evidence="2" id="KW-1185">Reference proteome</keyword>
<reference evidence="1 2" key="1">
    <citation type="journal article" date="2019" name="Sci. Rep.">
        <title>A high-quality genome of Eragrostis curvula grass provides insights into Poaceae evolution and supports new strategies to enhance forage quality.</title>
        <authorList>
            <person name="Carballo J."/>
            <person name="Santos B.A.C.M."/>
            <person name="Zappacosta D."/>
            <person name="Garbus I."/>
            <person name="Selva J.P."/>
            <person name="Gallo C.A."/>
            <person name="Diaz A."/>
            <person name="Albertini E."/>
            <person name="Caccamo M."/>
            <person name="Echenique V."/>
        </authorList>
    </citation>
    <scope>NUCLEOTIDE SEQUENCE [LARGE SCALE GENOMIC DNA]</scope>
    <source>
        <strain evidence="2">cv. Victoria</strain>
        <tissue evidence="1">Leaf</tissue>
    </source>
</reference>
<comment type="caution">
    <text evidence="1">The sequence shown here is derived from an EMBL/GenBank/DDBJ whole genome shotgun (WGS) entry which is preliminary data.</text>
</comment>